<dbReference type="InterPro" id="IPR017781">
    <property type="entry name" value="ABC_transptr_urea_ATP-bd_UrtD"/>
</dbReference>
<dbReference type="CDD" id="cd03219">
    <property type="entry name" value="ABC_Mj1267_LivG_branched"/>
    <property type="match status" value="1"/>
</dbReference>
<dbReference type="GO" id="GO:0005886">
    <property type="term" value="C:plasma membrane"/>
    <property type="evidence" value="ECO:0007669"/>
    <property type="project" value="TreeGrafter"/>
</dbReference>
<dbReference type="Proteomes" id="UP000321089">
    <property type="component" value="Unassembled WGS sequence"/>
</dbReference>
<dbReference type="Gene3D" id="3.40.50.300">
    <property type="entry name" value="P-loop containing nucleotide triphosphate hydrolases"/>
    <property type="match status" value="1"/>
</dbReference>
<sequence>MAEIKVVKKPILEIKDASITFGDFKAVKNVTTSVGENEIRFFIGPNGAGKTTLLDAICGKNKLSNGDIVYGNNGINHSIPKIKEHKIVELGIGRKFQAPSIFTGITIMENMELAVAKNHGLFSSVFGKLSKEDYERIEDALHFVGLYECRNEYPSILSHGQKQWLEISMLCVMQPKLMLLDEPVAGMGRRETERTAELLRIIQKDCSIIVVEHDMKFVKDVSTSVTVLHEGSVLCEGSIDDIQNNQQVIDVYLGRGGE</sequence>
<dbReference type="Pfam" id="PF12399">
    <property type="entry name" value="BCA_ABC_TP_C"/>
    <property type="match status" value="1"/>
</dbReference>
<evidence type="ECO:0000256" key="1">
    <source>
        <dbReference type="ARBA" id="ARBA00022448"/>
    </source>
</evidence>
<feature type="domain" description="ABC transporter" evidence="4">
    <location>
        <begin position="12"/>
        <end position="255"/>
    </location>
</feature>
<dbReference type="Pfam" id="PF00005">
    <property type="entry name" value="ABC_tran"/>
    <property type="match status" value="1"/>
</dbReference>
<dbReference type="InterPro" id="IPR027417">
    <property type="entry name" value="P-loop_NTPase"/>
</dbReference>
<keyword evidence="3 5" id="KW-0067">ATP-binding</keyword>
<dbReference type="AlphaFoldDB" id="A0A512TLW0"/>
<accession>A0A512TLW0</accession>
<evidence type="ECO:0000313" key="5">
    <source>
        <dbReference type="EMBL" id="GEQ21244.1"/>
    </source>
</evidence>
<keyword evidence="2" id="KW-0547">Nucleotide-binding</keyword>
<dbReference type="InterPro" id="IPR032823">
    <property type="entry name" value="BCA_ABC_TP_C"/>
</dbReference>
<dbReference type="PROSITE" id="PS50893">
    <property type="entry name" value="ABC_TRANSPORTER_2"/>
    <property type="match status" value="1"/>
</dbReference>
<proteinExistence type="predicted"/>
<dbReference type="PANTHER" id="PTHR45772">
    <property type="entry name" value="CONSERVED COMPONENT OF ABC TRANSPORTER FOR NATURAL AMINO ACIDS-RELATED"/>
    <property type="match status" value="1"/>
</dbReference>
<dbReference type="RefSeq" id="WP_146868365.1">
    <property type="nucleotide sequence ID" value="NZ_BKBC01000019.1"/>
</dbReference>
<evidence type="ECO:0000313" key="7">
    <source>
        <dbReference type="Proteomes" id="UP000321089"/>
    </source>
</evidence>
<dbReference type="InterPro" id="IPR003439">
    <property type="entry name" value="ABC_transporter-like_ATP-bd"/>
</dbReference>
<dbReference type="EMBL" id="WOFV02000001">
    <property type="protein sequence ID" value="NAS16418.1"/>
    <property type="molecule type" value="Genomic_DNA"/>
</dbReference>
<dbReference type="Proteomes" id="UP000474042">
    <property type="component" value="Unassembled WGS sequence"/>
</dbReference>
<comment type="caution">
    <text evidence="5">The sequence shown here is derived from an EMBL/GenBank/DDBJ whole genome shotgun (WGS) entry which is preliminary data.</text>
</comment>
<evidence type="ECO:0000256" key="3">
    <source>
        <dbReference type="ARBA" id="ARBA00022840"/>
    </source>
</evidence>
<dbReference type="GO" id="GO:0016887">
    <property type="term" value="F:ATP hydrolysis activity"/>
    <property type="evidence" value="ECO:0007669"/>
    <property type="project" value="InterPro"/>
</dbReference>
<name>A0A512TLW0_CLOBU</name>
<gene>
    <name evidence="6" type="primary">urtD</name>
    <name evidence="5" type="ORF">CBU02nite_17500</name>
    <name evidence="6" type="ORF">GND98_000670</name>
</gene>
<reference evidence="5 7" key="1">
    <citation type="submission" date="2019-07" db="EMBL/GenBank/DDBJ databases">
        <title>Whole genome shotgun sequence of Clostridium butyricum NBRC 3858.</title>
        <authorList>
            <person name="Hosoyama A."/>
            <person name="Uohara A."/>
            <person name="Ohji S."/>
            <person name="Ichikawa N."/>
        </authorList>
    </citation>
    <scope>NUCLEOTIDE SEQUENCE [LARGE SCALE GENOMIC DNA]</scope>
    <source>
        <strain evidence="5 7">NBRC 3858</strain>
    </source>
</reference>
<protein>
    <submittedName>
        <fullName evidence="5 6">ABC transporter ATP-binding protein</fullName>
    </submittedName>
</protein>
<dbReference type="SUPFAM" id="SSF52540">
    <property type="entry name" value="P-loop containing nucleoside triphosphate hydrolases"/>
    <property type="match status" value="1"/>
</dbReference>
<evidence type="ECO:0000256" key="2">
    <source>
        <dbReference type="ARBA" id="ARBA00022741"/>
    </source>
</evidence>
<evidence type="ECO:0000313" key="6">
    <source>
        <dbReference type="EMBL" id="NAS16418.1"/>
    </source>
</evidence>
<evidence type="ECO:0000313" key="8">
    <source>
        <dbReference type="Proteomes" id="UP000474042"/>
    </source>
</evidence>
<dbReference type="InterPro" id="IPR051120">
    <property type="entry name" value="ABC_AA/LPS_Transport"/>
</dbReference>
<dbReference type="PANTHER" id="PTHR45772:SF8">
    <property type="entry name" value="HIGH-AFFINITY BRANCHED-CHAIN AMINO ACID TRANSPORT ATP-BINDING PROTEIN"/>
    <property type="match status" value="1"/>
</dbReference>
<keyword evidence="1" id="KW-0813">Transport</keyword>
<organism evidence="5 7">
    <name type="scientific">Clostridium butyricum</name>
    <dbReference type="NCBI Taxonomy" id="1492"/>
    <lineage>
        <taxon>Bacteria</taxon>
        <taxon>Bacillati</taxon>
        <taxon>Bacillota</taxon>
        <taxon>Clostridia</taxon>
        <taxon>Eubacteriales</taxon>
        <taxon>Clostridiaceae</taxon>
        <taxon>Clostridium</taxon>
    </lineage>
</organism>
<dbReference type="EMBL" id="BKBC01000019">
    <property type="protein sequence ID" value="GEQ21244.1"/>
    <property type="molecule type" value="Genomic_DNA"/>
</dbReference>
<evidence type="ECO:0000259" key="4">
    <source>
        <dbReference type="PROSITE" id="PS50893"/>
    </source>
</evidence>
<dbReference type="NCBIfam" id="TIGR03411">
    <property type="entry name" value="urea_trans_UrtD"/>
    <property type="match status" value="1"/>
</dbReference>
<reference evidence="6 8" key="2">
    <citation type="submission" date="2020-01" db="EMBL/GenBank/DDBJ databases">
        <title>Genome sequence of a 1,3-propanediol producer, Clostridium butyricum S3.</title>
        <authorList>
            <person name="Zhou J."/>
        </authorList>
    </citation>
    <scope>NUCLEOTIDE SEQUENCE [LARGE SCALE GENOMIC DNA]</scope>
    <source>
        <strain evidence="6 8">S3</strain>
    </source>
</reference>
<dbReference type="GO" id="GO:0005524">
    <property type="term" value="F:ATP binding"/>
    <property type="evidence" value="ECO:0007669"/>
    <property type="project" value="UniProtKB-KW"/>
</dbReference>